<reference evidence="2" key="1">
    <citation type="submission" date="2018-02" db="EMBL/GenBank/DDBJ databases">
        <authorList>
            <person name="Cohen D.B."/>
            <person name="Kent A.D."/>
        </authorList>
    </citation>
    <scope>NUCLEOTIDE SEQUENCE</scope>
</reference>
<accession>A0A2N9F0M7</accession>
<gene>
    <name evidence="2" type="ORF">FSB_LOCUS8301</name>
</gene>
<dbReference type="EMBL" id="OIVN01000447">
    <property type="protein sequence ID" value="SPC80419.1"/>
    <property type="molecule type" value="Genomic_DNA"/>
</dbReference>
<dbReference type="AlphaFoldDB" id="A0A2N9F0M7"/>
<feature type="compositionally biased region" description="Low complexity" evidence="1">
    <location>
        <begin position="50"/>
        <end position="62"/>
    </location>
</feature>
<name>A0A2N9F0M7_FAGSY</name>
<feature type="region of interest" description="Disordered" evidence="1">
    <location>
        <begin position="154"/>
        <end position="173"/>
    </location>
</feature>
<feature type="region of interest" description="Disordered" evidence="1">
    <location>
        <begin position="35"/>
        <end position="86"/>
    </location>
</feature>
<organism evidence="2">
    <name type="scientific">Fagus sylvatica</name>
    <name type="common">Beechnut</name>
    <dbReference type="NCBI Taxonomy" id="28930"/>
    <lineage>
        <taxon>Eukaryota</taxon>
        <taxon>Viridiplantae</taxon>
        <taxon>Streptophyta</taxon>
        <taxon>Embryophyta</taxon>
        <taxon>Tracheophyta</taxon>
        <taxon>Spermatophyta</taxon>
        <taxon>Magnoliopsida</taxon>
        <taxon>eudicotyledons</taxon>
        <taxon>Gunneridae</taxon>
        <taxon>Pentapetalae</taxon>
        <taxon>rosids</taxon>
        <taxon>fabids</taxon>
        <taxon>Fagales</taxon>
        <taxon>Fagaceae</taxon>
        <taxon>Fagus</taxon>
    </lineage>
</organism>
<feature type="compositionally biased region" description="Low complexity" evidence="1">
    <location>
        <begin position="159"/>
        <end position="173"/>
    </location>
</feature>
<proteinExistence type="predicted"/>
<sequence length="188" mass="19240">MGFFPLKDADPRVRGREMGVFCSLGAAGTVVRDITSAPVNPPNAVNGTPRSSPSRGGRARGAPRGGRRAQGAPHGGGHAQGAGRAQRVNQAPPLTASTNLKDHLATPESTPATSIHPVDTVKSECVTSIQPSSSTFVFIPTPLLSIAHVEMTSTGPNQTCSPSPSSLPTTLKEPPLAVDLVGQVDGPV</sequence>
<evidence type="ECO:0000256" key="1">
    <source>
        <dbReference type="SAM" id="MobiDB-lite"/>
    </source>
</evidence>
<protein>
    <submittedName>
        <fullName evidence="2">Uncharacterized protein</fullName>
    </submittedName>
</protein>
<evidence type="ECO:0000313" key="2">
    <source>
        <dbReference type="EMBL" id="SPC80419.1"/>
    </source>
</evidence>